<dbReference type="EMBL" id="GIFC01001935">
    <property type="protein sequence ID" value="MXU84018.1"/>
    <property type="molecule type" value="Transcribed_RNA"/>
</dbReference>
<name>A0A6B0TXK1_IXORI</name>
<reference evidence="3" key="1">
    <citation type="submission" date="2019-12" db="EMBL/GenBank/DDBJ databases">
        <title>An insight into the sialome of adult female Ixodes ricinus ticks feeding for 6 days.</title>
        <authorList>
            <person name="Perner J."/>
            <person name="Ribeiro J.M.C."/>
        </authorList>
    </citation>
    <scope>NUCLEOTIDE SEQUENCE</scope>
    <source>
        <strain evidence="3">Semi-engorged</strain>
        <tissue evidence="3">Salivary glands</tissue>
    </source>
</reference>
<evidence type="ECO:0000256" key="2">
    <source>
        <dbReference type="SAM" id="SignalP"/>
    </source>
</evidence>
<dbReference type="AlphaFoldDB" id="A0A6B0TXK1"/>
<keyword evidence="1" id="KW-0812">Transmembrane</keyword>
<feature type="chain" id="PRO_5025390115" description="Secreted protein" evidence="2">
    <location>
        <begin position="23"/>
        <end position="78"/>
    </location>
</feature>
<protein>
    <recommendedName>
        <fullName evidence="4">Secreted protein</fullName>
    </recommendedName>
</protein>
<organism evidence="3">
    <name type="scientific">Ixodes ricinus</name>
    <name type="common">Common tick</name>
    <name type="synonym">Acarus ricinus</name>
    <dbReference type="NCBI Taxonomy" id="34613"/>
    <lineage>
        <taxon>Eukaryota</taxon>
        <taxon>Metazoa</taxon>
        <taxon>Ecdysozoa</taxon>
        <taxon>Arthropoda</taxon>
        <taxon>Chelicerata</taxon>
        <taxon>Arachnida</taxon>
        <taxon>Acari</taxon>
        <taxon>Parasitiformes</taxon>
        <taxon>Ixodida</taxon>
        <taxon>Ixodoidea</taxon>
        <taxon>Ixodidae</taxon>
        <taxon>Ixodinae</taxon>
        <taxon>Ixodes</taxon>
    </lineage>
</organism>
<keyword evidence="1" id="KW-0472">Membrane</keyword>
<keyword evidence="2" id="KW-0732">Signal</keyword>
<proteinExistence type="predicted"/>
<evidence type="ECO:0000313" key="3">
    <source>
        <dbReference type="EMBL" id="MXU84018.1"/>
    </source>
</evidence>
<evidence type="ECO:0008006" key="4">
    <source>
        <dbReference type="Google" id="ProtNLM"/>
    </source>
</evidence>
<sequence>MQSSRNWGTQLMMTVCFVGANAEGRGGVECMPRLGNTHDGSHSRVGPEDITMTRRRLTCFWRVTFCAPCGLGFGVLMK</sequence>
<accession>A0A6B0TXK1</accession>
<feature type="transmembrane region" description="Helical" evidence="1">
    <location>
        <begin position="59"/>
        <end position="77"/>
    </location>
</feature>
<feature type="signal peptide" evidence="2">
    <location>
        <begin position="1"/>
        <end position="22"/>
    </location>
</feature>
<keyword evidence="1" id="KW-1133">Transmembrane helix</keyword>
<evidence type="ECO:0000256" key="1">
    <source>
        <dbReference type="SAM" id="Phobius"/>
    </source>
</evidence>